<feature type="compositionally biased region" description="Polar residues" evidence="1">
    <location>
        <begin position="266"/>
        <end position="278"/>
    </location>
</feature>
<dbReference type="InterPro" id="IPR018306">
    <property type="entry name" value="Phage_T5_Orf172_DNA-bd"/>
</dbReference>
<sequence>MSYDYRYNSSSHQQAFPSYHPQYMQAQSYKYNATPSGPSRYPQDSYSSNWQQQQLSTSQNIGYQQTAPVTVSPNSDSTQQKQKWRQYLKSLHTSSPRSGTTNNNDTFDDRYRSRVEANNPYDVAQQRIRFHSDPNSTSPTTSPNYNKRLPALPPPPTIRYNEAQTYSTYYDPGPSRQSLAAPPIPPRPSSMPLPNTRNNLPGPVMAYPVSEAQSKPSGKTQITKPSPPVDAEKINSVPPKSFKPSVHPHSKPRISDENRLQPPKPTTLSRPYSDSIIVTSGKGKGNTKITSRPGSKKPNPPKSRNHDSDPDWIPFIDLTLDSSSEDEDDDFNVEELTSEANVTPRSPARRKRAISEQPIHSTKSYDTPVKSRTPIKAKANTPNGAVVQCSGFTRTGQKCKRLVKASAPYLSVRDTNIIEESDERSDRIMGRYCKDHAGMICQVDGFYWKGDGSKPAIWIDFDEFLPSNLDQQTQTLLRMTMESKLTTKESPGYLYAYELRDLETPDVVYFKVGRTDNVPRRIGEWTNQCQSKTPTLRDIFPLPPPPPSSSKQFSFDFTNQGASLYRSDTLTTSFLPGATKHLNLPLKAMKRWERLVHLELSDMSTNLSDESAKAFKKSRENCIDCGLSHKEIFPLPKRQNIQPYENIVVETICRWEKFIRRITDDE</sequence>
<dbReference type="PANTHER" id="PTHR28094">
    <property type="entry name" value="MEIOTICALLY UP-REGULATED GENE 113 PROTEIN"/>
    <property type="match status" value="1"/>
</dbReference>
<feature type="compositionally biased region" description="Polar residues" evidence="1">
    <location>
        <begin position="211"/>
        <end position="224"/>
    </location>
</feature>
<evidence type="ECO:0000259" key="2">
    <source>
        <dbReference type="Pfam" id="PF10544"/>
    </source>
</evidence>
<reference evidence="3 4" key="1">
    <citation type="submission" date="2024-01" db="EMBL/GenBank/DDBJ databases">
        <title>Comparative genomics of Cryptococcus and Kwoniella reveals pathogenesis evolution and contrasting modes of karyotype evolution via chromosome fusion or intercentromeric recombination.</title>
        <authorList>
            <person name="Coelho M.A."/>
            <person name="David-Palma M."/>
            <person name="Shea T."/>
            <person name="Bowers K."/>
            <person name="McGinley-Smith S."/>
            <person name="Mohammad A.W."/>
            <person name="Gnirke A."/>
            <person name="Yurkov A.M."/>
            <person name="Nowrousian M."/>
            <person name="Sun S."/>
            <person name="Cuomo C.A."/>
            <person name="Heitman J."/>
        </authorList>
    </citation>
    <scope>NUCLEOTIDE SEQUENCE [LARGE SCALE GENOMIC DNA]</scope>
    <source>
        <strain evidence="3 4">CBS 6074</strain>
    </source>
</reference>
<dbReference type="AlphaFoldDB" id="A0AAX4JLS6"/>
<feature type="compositionally biased region" description="Polar residues" evidence="1">
    <location>
        <begin position="91"/>
        <end position="105"/>
    </location>
</feature>
<evidence type="ECO:0000313" key="4">
    <source>
        <dbReference type="Proteomes" id="UP001355207"/>
    </source>
</evidence>
<dbReference type="Proteomes" id="UP001355207">
    <property type="component" value="Chromosome 1"/>
</dbReference>
<keyword evidence="4" id="KW-1185">Reference proteome</keyword>
<dbReference type="RefSeq" id="XP_066073120.1">
    <property type="nucleotide sequence ID" value="XM_066217023.1"/>
</dbReference>
<dbReference type="InterPro" id="IPR053006">
    <property type="entry name" value="Meiosis_regulatory"/>
</dbReference>
<organism evidence="3 4">
    <name type="scientific">Kwoniella dendrophila CBS 6074</name>
    <dbReference type="NCBI Taxonomy" id="1295534"/>
    <lineage>
        <taxon>Eukaryota</taxon>
        <taxon>Fungi</taxon>
        <taxon>Dikarya</taxon>
        <taxon>Basidiomycota</taxon>
        <taxon>Agaricomycotina</taxon>
        <taxon>Tremellomycetes</taxon>
        <taxon>Tremellales</taxon>
        <taxon>Cryptococcaceae</taxon>
        <taxon>Kwoniella</taxon>
    </lineage>
</organism>
<feature type="domain" description="Bacteriophage T5 Orf172 DNA-binding" evidence="2">
    <location>
        <begin position="495"/>
        <end position="639"/>
    </location>
</feature>
<feature type="compositionally biased region" description="Polar residues" evidence="1">
    <location>
        <begin position="7"/>
        <end position="16"/>
    </location>
</feature>
<feature type="region of interest" description="Disordered" evidence="1">
    <location>
        <begin position="1"/>
        <end position="355"/>
    </location>
</feature>
<dbReference type="Pfam" id="PF10544">
    <property type="entry name" value="T5orf172"/>
    <property type="match status" value="1"/>
</dbReference>
<feature type="compositionally biased region" description="Low complexity" evidence="1">
    <location>
        <begin position="134"/>
        <end position="146"/>
    </location>
</feature>
<accession>A0AAX4JLS6</accession>
<feature type="compositionally biased region" description="Acidic residues" evidence="1">
    <location>
        <begin position="323"/>
        <end position="337"/>
    </location>
</feature>
<proteinExistence type="predicted"/>
<protein>
    <recommendedName>
        <fullName evidence="2">Bacteriophage T5 Orf172 DNA-binding domain-containing protein</fullName>
    </recommendedName>
</protein>
<dbReference type="PANTHER" id="PTHR28094:SF1">
    <property type="entry name" value="MEIOTICALLY UP-REGULATED GENE 113 PROTEIN"/>
    <property type="match status" value="1"/>
</dbReference>
<evidence type="ECO:0000313" key="3">
    <source>
        <dbReference type="EMBL" id="WWC86357.1"/>
    </source>
</evidence>
<feature type="compositionally biased region" description="Polar residues" evidence="1">
    <location>
        <begin position="24"/>
        <end position="81"/>
    </location>
</feature>
<gene>
    <name evidence="3" type="ORF">L201_001231</name>
</gene>
<feature type="compositionally biased region" description="Pro residues" evidence="1">
    <location>
        <begin position="182"/>
        <end position="191"/>
    </location>
</feature>
<evidence type="ECO:0000256" key="1">
    <source>
        <dbReference type="SAM" id="MobiDB-lite"/>
    </source>
</evidence>
<dbReference type="EMBL" id="CP144098">
    <property type="protein sequence ID" value="WWC86357.1"/>
    <property type="molecule type" value="Genomic_DNA"/>
</dbReference>
<dbReference type="GeneID" id="91091903"/>
<name>A0AAX4JLS6_9TREE</name>